<sequence length="325" mass="35803">MWLLSVLLPLLKLYLCGVKVLLYQMFNKSFTLPVLPKQKGRVAIVTGGTRGMGYETARHLANLGMHVVLVGNEKEEGAAAVKRIREEGAEGKAEFVFVDLTSMKSVRQFAQQFKERGLPLHILVNNAGTMLVPERQTEDGFELHLGLNYLSHFLLTNLLLDVLKRSGRPGSCARIVNMSSATHYAGVVHMKDLNRRSCYSSHGAYSQSKLALVLFTYHLQEQLTAGGYSVTANAVDPGMVDTALYDNLWSLAQMLKKPVAKVLFRTPAEGASIAIYAAAAPDMEGVGGCYLYNGQKRQSSELSYDSELQADMWKKSCQLVGLQHA</sequence>
<dbReference type="InParanoid" id="A0A6P7HJ72"/>
<evidence type="ECO:0000313" key="6">
    <source>
        <dbReference type="RefSeq" id="XP_028254038.1"/>
    </source>
</evidence>
<feature type="signal peptide" evidence="4">
    <location>
        <begin position="1"/>
        <end position="17"/>
    </location>
</feature>
<dbReference type="FunCoup" id="A0A6P7HJ72">
    <property type="interactions" value="1"/>
</dbReference>
<proteinExistence type="inferred from homology"/>
<dbReference type="PROSITE" id="PS00061">
    <property type="entry name" value="ADH_SHORT"/>
    <property type="match status" value="1"/>
</dbReference>
<dbReference type="Proteomes" id="UP000515145">
    <property type="component" value="Unplaced"/>
</dbReference>
<evidence type="ECO:0000256" key="3">
    <source>
        <dbReference type="RuleBase" id="RU000363"/>
    </source>
</evidence>
<keyword evidence="2" id="KW-0560">Oxidoreductase</keyword>
<dbReference type="InterPro" id="IPR020904">
    <property type="entry name" value="Sc_DH/Rdtase_CS"/>
</dbReference>
<dbReference type="RefSeq" id="XP_028254038.1">
    <property type="nucleotide sequence ID" value="XM_028398237.1"/>
</dbReference>
<dbReference type="InterPro" id="IPR036291">
    <property type="entry name" value="NAD(P)-bd_dom_sf"/>
</dbReference>
<dbReference type="GO" id="GO:0016491">
    <property type="term" value="F:oxidoreductase activity"/>
    <property type="evidence" value="ECO:0007669"/>
    <property type="project" value="UniProtKB-KW"/>
</dbReference>
<dbReference type="AlphaFoldDB" id="A0A6P7HJ72"/>
<evidence type="ECO:0000256" key="1">
    <source>
        <dbReference type="ARBA" id="ARBA00006484"/>
    </source>
</evidence>
<name>A0A6P7HJ72_9TELE</name>
<dbReference type="SUPFAM" id="SSF51735">
    <property type="entry name" value="NAD(P)-binding Rossmann-fold domains"/>
    <property type="match status" value="1"/>
</dbReference>
<dbReference type="CDD" id="cd05327">
    <property type="entry name" value="retinol-DH_like_SDR_c_like"/>
    <property type="match status" value="1"/>
</dbReference>
<dbReference type="PRINTS" id="PR00080">
    <property type="entry name" value="SDRFAMILY"/>
</dbReference>
<feature type="chain" id="PRO_5027916880" evidence="4">
    <location>
        <begin position="18"/>
        <end position="325"/>
    </location>
</feature>
<gene>
    <name evidence="6" type="primary">dhrsx</name>
</gene>
<dbReference type="Pfam" id="PF00106">
    <property type="entry name" value="adh_short"/>
    <property type="match status" value="1"/>
</dbReference>
<evidence type="ECO:0000256" key="2">
    <source>
        <dbReference type="ARBA" id="ARBA00023002"/>
    </source>
</evidence>
<dbReference type="GeneID" id="114429362"/>
<dbReference type="CTD" id="207063"/>
<keyword evidence="5" id="KW-1185">Reference proteome</keyword>
<dbReference type="PRINTS" id="PR00081">
    <property type="entry name" value="GDHRDH"/>
</dbReference>
<organism evidence="5 6">
    <name type="scientific">Parambassis ranga</name>
    <name type="common">Indian glassy fish</name>
    <dbReference type="NCBI Taxonomy" id="210632"/>
    <lineage>
        <taxon>Eukaryota</taxon>
        <taxon>Metazoa</taxon>
        <taxon>Chordata</taxon>
        <taxon>Craniata</taxon>
        <taxon>Vertebrata</taxon>
        <taxon>Euteleostomi</taxon>
        <taxon>Actinopterygii</taxon>
        <taxon>Neopterygii</taxon>
        <taxon>Teleostei</taxon>
        <taxon>Neoteleostei</taxon>
        <taxon>Acanthomorphata</taxon>
        <taxon>Ovalentaria</taxon>
        <taxon>Ambassidae</taxon>
        <taxon>Parambassis</taxon>
    </lineage>
</organism>
<evidence type="ECO:0000256" key="4">
    <source>
        <dbReference type="SAM" id="SignalP"/>
    </source>
</evidence>
<dbReference type="Gene3D" id="3.40.50.720">
    <property type="entry name" value="NAD(P)-binding Rossmann-like Domain"/>
    <property type="match status" value="1"/>
</dbReference>
<dbReference type="PANTHER" id="PTHR24320">
    <property type="entry name" value="RETINOL DEHYDROGENASE"/>
    <property type="match status" value="1"/>
</dbReference>
<accession>A0A6P7HJ72</accession>
<reference evidence="6" key="1">
    <citation type="submission" date="2025-08" db="UniProtKB">
        <authorList>
            <consortium name="RefSeq"/>
        </authorList>
    </citation>
    <scope>IDENTIFICATION</scope>
</reference>
<keyword evidence="4" id="KW-0732">Signal</keyword>
<dbReference type="InterPro" id="IPR002347">
    <property type="entry name" value="SDR_fam"/>
</dbReference>
<comment type="similarity">
    <text evidence="1 3">Belongs to the short-chain dehydrogenases/reductases (SDR) family.</text>
</comment>
<evidence type="ECO:0000313" key="5">
    <source>
        <dbReference type="Proteomes" id="UP000515145"/>
    </source>
</evidence>
<dbReference type="PANTHER" id="PTHR24320:SF264">
    <property type="entry name" value="DEHYDROGENASE_REDUCTASE SDR FAMILY MEMBER ON CHROMOSOME X"/>
    <property type="match status" value="1"/>
</dbReference>
<protein>
    <submittedName>
        <fullName evidence="6">Polyprenol dehydrogenase</fullName>
    </submittedName>
</protein>